<evidence type="ECO:0000256" key="5">
    <source>
        <dbReference type="ARBA" id="ARBA00022692"/>
    </source>
</evidence>
<evidence type="ECO:0000256" key="8">
    <source>
        <dbReference type="ARBA" id="ARBA00023315"/>
    </source>
</evidence>
<dbReference type="AlphaFoldDB" id="A0A518BHI9"/>
<dbReference type="InterPro" id="IPR004299">
    <property type="entry name" value="MBOAT_fam"/>
</dbReference>
<sequence length="487" mass="55104">MNFHSVGFLAFLAIVVLLFWALANRRELRLTMLFAASLVFYGSYEAWYLSLILFSTLLDYWCGAQIHRAAQADDSRRKRRYLLISLVGNLGVLGFFKYTDWIVESVQLLCTTLGLEVDLWAARTSLLPAGLLDSNFGRIIVPVGISFYTFQTLSYTIDIYRGVLAPAKNLRDFGLFVAFFPQLVAGPIVRAIDFLPQLELRPRFDRQRLREGLWRMVTGLLKKVAIADILGAYLVDPVYNSPGDYSWVVHLLAVYGFAFQIYYDFSGYSDIAIGAAKLLGFDLPENFDLPYRSRSVREFWRRWHISLSTWVRDYIYFPLGGSRGSEWRVARNLLITMLVIGVWHGASILWVIYGLMQGLSMIGERFFERLRGGRPWATTRAKSAVSWFLTFNFTALTCMFVRALDADQILGVATEFGDGALGAIGEWGWWALIGGALLHWYPPAITEAVRRAFHRAPTPVVGIITGLAAGCVAVLVVGETPYIYFQF</sequence>
<evidence type="ECO:0000256" key="6">
    <source>
        <dbReference type="ARBA" id="ARBA00022989"/>
    </source>
</evidence>
<protein>
    <submittedName>
        <fullName evidence="11">Peptidoglycan O-acetyltransferase</fullName>
        <ecNumber evidence="11">2.3.1.-</ecNumber>
    </submittedName>
</protein>
<organism evidence="11 12">
    <name type="scientific">Engelhardtia mirabilis</name>
    <dbReference type="NCBI Taxonomy" id="2528011"/>
    <lineage>
        <taxon>Bacteria</taxon>
        <taxon>Pseudomonadati</taxon>
        <taxon>Planctomycetota</taxon>
        <taxon>Planctomycetia</taxon>
        <taxon>Planctomycetia incertae sedis</taxon>
        <taxon>Engelhardtia</taxon>
    </lineage>
</organism>
<evidence type="ECO:0000256" key="2">
    <source>
        <dbReference type="ARBA" id="ARBA00010323"/>
    </source>
</evidence>
<feature type="transmembrane region" description="Helical" evidence="10">
    <location>
        <begin position="173"/>
        <end position="192"/>
    </location>
</feature>
<evidence type="ECO:0000256" key="1">
    <source>
        <dbReference type="ARBA" id="ARBA00004651"/>
    </source>
</evidence>
<feature type="transmembrane region" description="Helical" evidence="10">
    <location>
        <begin position="416"/>
        <end position="441"/>
    </location>
</feature>
<dbReference type="Pfam" id="PF03062">
    <property type="entry name" value="MBOAT"/>
    <property type="match status" value="1"/>
</dbReference>
<accession>A0A518BHI9</accession>
<dbReference type="GO" id="GO:0042121">
    <property type="term" value="P:alginic acid biosynthetic process"/>
    <property type="evidence" value="ECO:0007669"/>
    <property type="project" value="InterPro"/>
</dbReference>
<evidence type="ECO:0000256" key="10">
    <source>
        <dbReference type="SAM" id="Phobius"/>
    </source>
</evidence>
<dbReference type="GO" id="GO:0016746">
    <property type="term" value="F:acyltransferase activity"/>
    <property type="evidence" value="ECO:0007669"/>
    <property type="project" value="UniProtKB-KW"/>
</dbReference>
<keyword evidence="6 10" id="KW-1133">Transmembrane helix</keyword>
<feature type="transmembrane region" description="Helical" evidence="10">
    <location>
        <begin position="333"/>
        <end position="353"/>
    </location>
</feature>
<evidence type="ECO:0000313" key="11">
    <source>
        <dbReference type="EMBL" id="QDU66425.1"/>
    </source>
</evidence>
<evidence type="ECO:0000256" key="9">
    <source>
        <dbReference type="PIRNR" id="PIRNR016636"/>
    </source>
</evidence>
<feature type="transmembrane region" description="Helical" evidence="10">
    <location>
        <begin position="81"/>
        <end position="99"/>
    </location>
</feature>
<comment type="subcellular location">
    <subcellularLocation>
        <location evidence="1">Cell membrane</location>
        <topology evidence="1">Multi-pass membrane protein</topology>
    </subcellularLocation>
</comment>
<dbReference type="GO" id="GO:0005886">
    <property type="term" value="C:plasma membrane"/>
    <property type="evidence" value="ECO:0007669"/>
    <property type="project" value="UniProtKB-SubCell"/>
</dbReference>
<feature type="transmembrane region" description="Helical" evidence="10">
    <location>
        <begin position="213"/>
        <end position="235"/>
    </location>
</feature>
<dbReference type="PIRSF" id="PIRSF016636">
    <property type="entry name" value="AlgI_DltB"/>
    <property type="match status" value="1"/>
</dbReference>
<feature type="transmembrane region" description="Helical" evidence="10">
    <location>
        <begin position="247"/>
        <end position="265"/>
    </location>
</feature>
<dbReference type="EC" id="2.3.1.-" evidence="11"/>
<feature type="transmembrane region" description="Helical" evidence="10">
    <location>
        <begin position="461"/>
        <end position="485"/>
    </location>
</feature>
<dbReference type="PANTHER" id="PTHR13285">
    <property type="entry name" value="ACYLTRANSFERASE"/>
    <property type="match status" value="1"/>
</dbReference>
<feature type="transmembrane region" description="Helical" evidence="10">
    <location>
        <begin position="33"/>
        <end position="60"/>
    </location>
</feature>
<dbReference type="Proteomes" id="UP000316921">
    <property type="component" value="Chromosome"/>
</dbReference>
<gene>
    <name evidence="11" type="primary">patA_2</name>
    <name evidence="11" type="ORF">Pla133_14970</name>
</gene>
<dbReference type="RefSeq" id="WP_145064265.1">
    <property type="nucleotide sequence ID" value="NZ_CP036287.1"/>
</dbReference>
<dbReference type="PIRSF" id="PIRSF500217">
    <property type="entry name" value="AlgI"/>
    <property type="match status" value="1"/>
</dbReference>
<keyword evidence="7 9" id="KW-0472">Membrane</keyword>
<keyword evidence="4 9" id="KW-0808">Transferase</keyword>
<evidence type="ECO:0000313" key="12">
    <source>
        <dbReference type="Proteomes" id="UP000316921"/>
    </source>
</evidence>
<dbReference type="EMBL" id="CP036287">
    <property type="protein sequence ID" value="QDU66425.1"/>
    <property type="molecule type" value="Genomic_DNA"/>
</dbReference>
<dbReference type="InterPro" id="IPR024194">
    <property type="entry name" value="Ac/AlaTfrase_AlgI/DltB"/>
</dbReference>
<evidence type="ECO:0000256" key="3">
    <source>
        <dbReference type="ARBA" id="ARBA00022475"/>
    </source>
</evidence>
<keyword evidence="3 9" id="KW-1003">Cell membrane</keyword>
<dbReference type="PANTHER" id="PTHR13285:SF23">
    <property type="entry name" value="TEICHOIC ACID D-ALANYLTRANSFERASE"/>
    <property type="match status" value="1"/>
</dbReference>
<dbReference type="KEGG" id="pbap:Pla133_14970"/>
<evidence type="ECO:0000256" key="4">
    <source>
        <dbReference type="ARBA" id="ARBA00022679"/>
    </source>
</evidence>
<proteinExistence type="inferred from homology"/>
<keyword evidence="5 10" id="KW-0812">Transmembrane</keyword>
<name>A0A518BHI9_9BACT</name>
<keyword evidence="8 9" id="KW-0012">Acyltransferase</keyword>
<comment type="similarity">
    <text evidence="2 9">Belongs to the membrane-bound acyltransferase family.</text>
</comment>
<reference evidence="11 12" key="1">
    <citation type="submission" date="2019-02" db="EMBL/GenBank/DDBJ databases">
        <title>Deep-cultivation of Planctomycetes and their phenomic and genomic characterization uncovers novel biology.</title>
        <authorList>
            <person name="Wiegand S."/>
            <person name="Jogler M."/>
            <person name="Boedeker C."/>
            <person name="Pinto D."/>
            <person name="Vollmers J."/>
            <person name="Rivas-Marin E."/>
            <person name="Kohn T."/>
            <person name="Peeters S.H."/>
            <person name="Heuer A."/>
            <person name="Rast P."/>
            <person name="Oberbeckmann S."/>
            <person name="Bunk B."/>
            <person name="Jeske O."/>
            <person name="Meyerdierks A."/>
            <person name="Storesund J.E."/>
            <person name="Kallscheuer N."/>
            <person name="Luecker S."/>
            <person name="Lage O.M."/>
            <person name="Pohl T."/>
            <person name="Merkel B.J."/>
            <person name="Hornburger P."/>
            <person name="Mueller R.-W."/>
            <person name="Bruemmer F."/>
            <person name="Labrenz M."/>
            <person name="Spormann A.M."/>
            <person name="Op den Camp H."/>
            <person name="Overmann J."/>
            <person name="Amann R."/>
            <person name="Jetten M.S.M."/>
            <person name="Mascher T."/>
            <person name="Medema M.H."/>
            <person name="Devos D.P."/>
            <person name="Kaster A.-K."/>
            <person name="Ovreas L."/>
            <person name="Rohde M."/>
            <person name="Galperin M.Y."/>
            <person name="Jogler C."/>
        </authorList>
    </citation>
    <scope>NUCLEOTIDE SEQUENCE [LARGE SCALE GENOMIC DNA]</scope>
    <source>
        <strain evidence="11 12">Pla133</strain>
    </source>
</reference>
<dbReference type="InterPro" id="IPR051085">
    <property type="entry name" value="MB_O-acyltransferase"/>
</dbReference>
<feature type="transmembrane region" description="Helical" evidence="10">
    <location>
        <begin position="384"/>
        <end position="404"/>
    </location>
</feature>
<dbReference type="InterPro" id="IPR028362">
    <property type="entry name" value="AlgI"/>
</dbReference>
<keyword evidence="12" id="KW-1185">Reference proteome</keyword>
<evidence type="ECO:0000256" key="7">
    <source>
        <dbReference type="ARBA" id="ARBA00023136"/>
    </source>
</evidence>